<feature type="domain" description="DUF1707" evidence="2">
    <location>
        <begin position="4"/>
        <end position="56"/>
    </location>
</feature>
<evidence type="ECO:0000256" key="1">
    <source>
        <dbReference type="SAM" id="Phobius"/>
    </source>
</evidence>
<keyword evidence="1" id="KW-0812">Transmembrane</keyword>
<comment type="caution">
    <text evidence="3">The sequence shown here is derived from an EMBL/GenBank/DDBJ whole genome shotgun (WGS) entry which is preliminary data.</text>
</comment>
<feature type="transmembrane region" description="Helical" evidence="1">
    <location>
        <begin position="95"/>
        <end position="127"/>
    </location>
</feature>
<protein>
    <recommendedName>
        <fullName evidence="2">DUF1707 domain-containing protein</fullName>
    </recommendedName>
</protein>
<evidence type="ECO:0000259" key="2">
    <source>
        <dbReference type="Pfam" id="PF08044"/>
    </source>
</evidence>
<keyword evidence="4" id="KW-1185">Reference proteome</keyword>
<dbReference type="InterPro" id="IPR012551">
    <property type="entry name" value="DUF1707_SHOCT-like"/>
</dbReference>
<keyword evidence="1" id="KW-0472">Membrane</keyword>
<name>A0A919REM6_9ACTN</name>
<dbReference type="Proteomes" id="UP000606172">
    <property type="component" value="Unassembled WGS sequence"/>
</dbReference>
<organism evidence="3 4">
    <name type="scientific">Sinosporangium siamense</name>
    <dbReference type="NCBI Taxonomy" id="1367973"/>
    <lineage>
        <taxon>Bacteria</taxon>
        <taxon>Bacillati</taxon>
        <taxon>Actinomycetota</taxon>
        <taxon>Actinomycetes</taxon>
        <taxon>Streptosporangiales</taxon>
        <taxon>Streptosporangiaceae</taxon>
        <taxon>Sinosporangium</taxon>
    </lineage>
</organism>
<proteinExistence type="predicted"/>
<dbReference type="Pfam" id="PF08044">
    <property type="entry name" value="DUF1707"/>
    <property type="match status" value="1"/>
</dbReference>
<evidence type="ECO:0000313" key="3">
    <source>
        <dbReference type="EMBL" id="GII91400.1"/>
    </source>
</evidence>
<feature type="transmembrane region" description="Helical" evidence="1">
    <location>
        <begin position="139"/>
        <end position="159"/>
    </location>
</feature>
<reference evidence="3" key="1">
    <citation type="submission" date="2021-01" db="EMBL/GenBank/DDBJ databases">
        <title>Whole genome shotgun sequence of Sinosporangium siamense NBRC 109515.</title>
        <authorList>
            <person name="Komaki H."/>
            <person name="Tamura T."/>
        </authorList>
    </citation>
    <scope>NUCLEOTIDE SEQUENCE</scope>
    <source>
        <strain evidence="3">NBRC 109515</strain>
    </source>
</reference>
<dbReference type="RefSeq" id="WP_204022756.1">
    <property type="nucleotide sequence ID" value="NZ_BOOW01000009.1"/>
</dbReference>
<sequence>MHHIRVSNGERDRACALLREHYAVGRLDDETLSHRITAAQTAVTWGDLYALFHDLPPIPGMPLHRPAVEHYPEARPAPAPAPAPAQRKTRSSGGFYLPAALVCTGLGFLTEGVTFIPGIVFAVMALVTRGKKAGKFGSGGQIAVVSGLTAAGVLAYGTFLGAMDRHEHHDGDIFGGPRSVVELVVTSDSDSKLRGRIRSTVHRMGTVVEERPPNMDGTTELPYRGMANFHLVPGRTVTLSADALPSKRSGRKPPTLTCTILIDGQIVATATPEEPGAGHCSASFS</sequence>
<gene>
    <name evidence="3" type="ORF">Ssi02_16310</name>
</gene>
<keyword evidence="1" id="KW-1133">Transmembrane helix</keyword>
<dbReference type="AlphaFoldDB" id="A0A919REM6"/>
<evidence type="ECO:0000313" key="4">
    <source>
        <dbReference type="Proteomes" id="UP000606172"/>
    </source>
</evidence>
<dbReference type="EMBL" id="BOOW01000009">
    <property type="protein sequence ID" value="GII91400.1"/>
    <property type="molecule type" value="Genomic_DNA"/>
</dbReference>
<accession>A0A919REM6</accession>